<feature type="compositionally biased region" description="Polar residues" evidence="1">
    <location>
        <begin position="21"/>
        <end position="43"/>
    </location>
</feature>
<organism evidence="2 3">
    <name type="scientific">Streptomyces ficellus</name>
    <dbReference type="NCBI Taxonomy" id="1977088"/>
    <lineage>
        <taxon>Bacteria</taxon>
        <taxon>Bacillati</taxon>
        <taxon>Actinomycetota</taxon>
        <taxon>Actinomycetes</taxon>
        <taxon>Kitasatosporales</taxon>
        <taxon>Streptomycetaceae</taxon>
        <taxon>Streptomyces</taxon>
    </lineage>
</organism>
<gene>
    <name evidence="2" type="ORF">EIZ62_09060</name>
</gene>
<sequence length="123" mass="12379">MACVTYAESGARTPGPGAGTLTHSGGPWTSASGTAAALRTSTESSRRALRPAHEGTAAGGTGLTSVAALKTVLTSWEERLAAVRDECDHLTGTLARVAKELGETDTAVAHALGGVPRQGGRPQ</sequence>
<evidence type="ECO:0008006" key="4">
    <source>
        <dbReference type="Google" id="ProtNLM"/>
    </source>
</evidence>
<evidence type="ECO:0000256" key="1">
    <source>
        <dbReference type="SAM" id="MobiDB-lite"/>
    </source>
</evidence>
<evidence type="ECO:0000313" key="2">
    <source>
        <dbReference type="EMBL" id="QGV82559.1"/>
    </source>
</evidence>
<dbReference type="OrthoDB" id="4335111at2"/>
<proteinExistence type="predicted"/>
<accession>A0A6I6FSB3</accession>
<name>A0A6I6FSB3_9ACTN</name>
<dbReference type="AlphaFoldDB" id="A0A6I6FSB3"/>
<feature type="region of interest" description="Disordered" evidence="1">
    <location>
        <begin position="7"/>
        <end position="62"/>
    </location>
</feature>
<keyword evidence="3" id="KW-1185">Reference proteome</keyword>
<evidence type="ECO:0000313" key="3">
    <source>
        <dbReference type="Proteomes" id="UP000422572"/>
    </source>
</evidence>
<dbReference type="EMBL" id="CP034279">
    <property type="protein sequence ID" value="QGV82559.1"/>
    <property type="molecule type" value="Genomic_DNA"/>
</dbReference>
<dbReference type="Proteomes" id="UP000422572">
    <property type="component" value="Chromosome"/>
</dbReference>
<protein>
    <recommendedName>
        <fullName evidence="4">WXG100 family type VII secretion target</fullName>
    </recommendedName>
</protein>
<dbReference type="KEGG" id="sfic:EIZ62_09060"/>
<reference evidence="2 3" key="1">
    <citation type="submission" date="2018-12" db="EMBL/GenBank/DDBJ databases">
        <title>Complete genome sequence of Streptomyces ficellus NRRL8067, the producer of ficellomycin, feldamycin and nojirimycin.</title>
        <authorList>
            <person name="Zhang H."/>
            <person name="Yue R."/>
            <person name="Liu Y."/>
            <person name="Li M."/>
            <person name="Mu H."/>
            <person name="Zhang J."/>
        </authorList>
    </citation>
    <scope>NUCLEOTIDE SEQUENCE [LARGE SCALE GENOMIC DNA]</scope>
    <source>
        <strain evidence="2 3">NRRL 8067</strain>
    </source>
</reference>